<dbReference type="EMBL" id="JH793992">
    <property type="protein sequence ID" value="ELQ38924.1"/>
    <property type="molecule type" value="Genomic_DNA"/>
</dbReference>
<feature type="signal peptide" evidence="1">
    <location>
        <begin position="1"/>
        <end position="21"/>
    </location>
</feature>
<dbReference type="AlphaFoldDB" id="A0AA97NZ29"/>
<evidence type="ECO:0000313" key="2">
    <source>
        <dbReference type="EMBL" id="ELQ38924.1"/>
    </source>
</evidence>
<accession>A0AA97NZ29</accession>
<sequence length="186" mass="20134">MQRTILYTIFTILAAAGPALSADDNKTTCFTGGSGTFRKDDAVDLVAAMRVTPNEDNVIFSEDANFDLDASAQACFANLEFFAFSRETTNAVLADACDKIIKDCCPNPGLCSGGQVTAKDERKKDITYTGNLCPIGVAASESHAIKLFRGCVSVFTDIWPYNVDANIFKVLKIDYIAMLNPRSNGF</sequence>
<reference evidence="2" key="1">
    <citation type="journal article" date="2012" name="PLoS Genet.">
        <title>Comparative analysis of the genomes of two field isolates of the rice blast fungus Magnaporthe oryzae.</title>
        <authorList>
            <person name="Xue M."/>
            <person name="Yang J."/>
            <person name="Li Z."/>
            <person name="Hu S."/>
            <person name="Yao N."/>
            <person name="Dean R.A."/>
            <person name="Zhao W."/>
            <person name="Shen M."/>
            <person name="Zhang H."/>
            <person name="Li C."/>
            <person name="Liu L."/>
            <person name="Cao L."/>
            <person name="Xu X."/>
            <person name="Xing Y."/>
            <person name="Hsiang T."/>
            <person name="Zhang Z."/>
            <person name="Xu J.R."/>
            <person name="Peng Y.L."/>
        </authorList>
    </citation>
    <scope>NUCLEOTIDE SEQUENCE</scope>
    <source>
        <strain evidence="2">Y34</strain>
    </source>
</reference>
<proteinExistence type="predicted"/>
<protein>
    <submittedName>
        <fullName evidence="2">Uncharacterized protein</fullName>
    </submittedName>
</protein>
<evidence type="ECO:0000256" key="1">
    <source>
        <dbReference type="SAM" id="SignalP"/>
    </source>
</evidence>
<gene>
    <name evidence="2" type="ORF">OOU_Y34scaffold00519g3</name>
</gene>
<organism evidence="2">
    <name type="scientific">Pyricularia oryzae (strain Y34)</name>
    <name type="common">Rice blast fungus</name>
    <name type="synonym">Magnaporthe oryzae</name>
    <dbReference type="NCBI Taxonomy" id="1143189"/>
    <lineage>
        <taxon>Eukaryota</taxon>
        <taxon>Fungi</taxon>
        <taxon>Dikarya</taxon>
        <taxon>Ascomycota</taxon>
        <taxon>Pezizomycotina</taxon>
        <taxon>Sordariomycetes</taxon>
        <taxon>Sordariomycetidae</taxon>
        <taxon>Magnaporthales</taxon>
        <taxon>Pyriculariaceae</taxon>
        <taxon>Pyricularia</taxon>
    </lineage>
</organism>
<feature type="chain" id="PRO_5041738782" evidence="1">
    <location>
        <begin position="22"/>
        <end position="186"/>
    </location>
</feature>
<keyword evidence="1" id="KW-0732">Signal</keyword>
<dbReference type="Proteomes" id="UP000011086">
    <property type="component" value="Unassembled WGS sequence"/>
</dbReference>
<name>A0AA97NZ29_PYRO3</name>